<feature type="transmembrane region" description="Helical" evidence="1">
    <location>
        <begin position="32"/>
        <end position="55"/>
    </location>
</feature>
<feature type="transmembrane region" description="Helical" evidence="1">
    <location>
        <begin position="67"/>
        <end position="87"/>
    </location>
</feature>
<keyword evidence="1" id="KW-1133">Transmembrane helix</keyword>
<dbReference type="Proteomes" id="UP000245068">
    <property type="component" value="Unassembled WGS sequence"/>
</dbReference>
<protein>
    <submittedName>
        <fullName evidence="2">Uncharacterized protein</fullName>
    </submittedName>
</protein>
<comment type="caution">
    <text evidence="2">The sequence shown here is derived from an EMBL/GenBank/DDBJ whole genome shotgun (WGS) entry which is preliminary data.</text>
</comment>
<gene>
    <name evidence="3" type="ORF">C4784_21700</name>
    <name evidence="2" type="ORF">C4855_22590</name>
</gene>
<reference evidence="4 5" key="1">
    <citation type="submission" date="2018-04" db="EMBL/GenBank/DDBJ databases">
        <title>Serotype diversity and antimicrobial resistance among Salmonella enterica isolated from patients at an equine referral hospital.</title>
        <authorList>
            <person name="Leon I.M."/>
            <person name="Lawhon S.D."/>
            <person name="Norman K.N."/>
            <person name="Threadgill D.S."/>
            <person name="Ohta N."/>
            <person name="Vinasco J."/>
            <person name="Scott H.M."/>
        </authorList>
    </citation>
    <scope>NUCLEOTIDE SEQUENCE [LARGE SCALE GENOMIC DNA]</scope>
    <source>
        <strain evidence="3 4">159</strain>
        <strain evidence="2 5">230</strain>
    </source>
</reference>
<evidence type="ECO:0000313" key="5">
    <source>
        <dbReference type="Proteomes" id="UP000245551"/>
    </source>
</evidence>
<evidence type="ECO:0000313" key="3">
    <source>
        <dbReference type="EMBL" id="PVM64033.1"/>
    </source>
</evidence>
<evidence type="ECO:0000313" key="4">
    <source>
        <dbReference type="Proteomes" id="UP000245068"/>
    </source>
</evidence>
<accession>A0A2T8WYK5</accession>
<dbReference type="RefSeq" id="WP_024154243.1">
    <property type="nucleotide sequence ID" value="NZ_MZGD01000036.1"/>
</dbReference>
<evidence type="ECO:0000313" key="2">
    <source>
        <dbReference type="EMBL" id="PVJ43510.1"/>
    </source>
</evidence>
<name>A0A2T8WYK5_SALET</name>
<feature type="transmembrane region" description="Helical" evidence="1">
    <location>
        <begin position="131"/>
        <end position="147"/>
    </location>
</feature>
<keyword evidence="1" id="KW-0812">Transmembrane</keyword>
<sequence length="148" mass="17089">MYNLIKIYSSCWERFIDYIYLVENKKLSGKEFFILLIYLSLFSIPLLAFVFFLLHPLPDNNELSEQTLFYGCISMIAFIFGSSAFSANIIKFSSEKIPALPSDIYKKHPFIATVVFYVIGILFILAFKEVFMPLFINITLIILALTLP</sequence>
<dbReference type="EMBL" id="QDOO01000025">
    <property type="protein sequence ID" value="PVM64033.1"/>
    <property type="molecule type" value="Genomic_DNA"/>
</dbReference>
<dbReference type="AlphaFoldDB" id="A0A2T8WYK5"/>
<dbReference type="EMBL" id="QDLV01000026">
    <property type="protein sequence ID" value="PVJ43510.1"/>
    <property type="molecule type" value="Genomic_DNA"/>
</dbReference>
<proteinExistence type="predicted"/>
<keyword evidence="1" id="KW-0472">Membrane</keyword>
<evidence type="ECO:0000256" key="1">
    <source>
        <dbReference type="SAM" id="Phobius"/>
    </source>
</evidence>
<feature type="transmembrane region" description="Helical" evidence="1">
    <location>
        <begin position="108"/>
        <end position="125"/>
    </location>
</feature>
<dbReference type="Proteomes" id="UP000245551">
    <property type="component" value="Unassembled WGS sequence"/>
</dbReference>
<organism evidence="2 5">
    <name type="scientific">Salmonella enterica subsp. enterica serovar Gaminara</name>
    <dbReference type="NCBI Taxonomy" id="913070"/>
    <lineage>
        <taxon>Bacteria</taxon>
        <taxon>Pseudomonadati</taxon>
        <taxon>Pseudomonadota</taxon>
        <taxon>Gammaproteobacteria</taxon>
        <taxon>Enterobacterales</taxon>
        <taxon>Enterobacteriaceae</taxon>
        <taxon>Salmonella</taxon>
    </lineage>
</organism>